<proteinExistence type="predicted"/>
<gene>
    <name evidence="3" type="primary">Dgri\GH22469</name>
    <name evidence="3" type="ORF">Dgri_GH22469</name>
</gene>
<evidence type="ECO:0000313" key="3">
    <source>
        <dbReference type="EMBL" id="EDV98695.1"/>
    </source>
</evidence>
<feature type="chain" id="PRO_5002813126" evidence="2">
    <location>
        <begin position="19"/>
        <end position="300"/>
    </location>
</feature>
<reference evidence="3 4" key="1">
    <citation type="journal article" date="2007" name="Nature">
        <title>Evolution of genes and genomes on the Drosophila phylogeny.</title>
        <authorList>
            <consortium name="Drosophila 12 Genomes Consortium"/>
            <person name="Clark A.G."/>
            <person name="Eisen M.B."/>
            <person name="Smith D.R."/>
            <person name="Bergman C.M."/>
            <person name="Oliver B."/>
            <person name="Markow T.A."/>
            <person name="Kaufman T.C."/>
            <person name="Kellis M."/>
            <person name="Gelbart W."/>
            <person name="Iyer V.N."/>
            <person name="Pollard D.A."/>
            <person name="Sackton T.B."/>
            <person name="Larracuente A.M."/>
            <person name="Singh N.D."/>
            <person name="Abad J.P."/>
            <person name="Abt D.N."/>
            <person name="Adryan B."/>
            <person name="Aguade M."/>
            <person name="Akashi H."/>
            <person name="Anderson W.W."/>
            <person name="Aquadro C.F."/>
            <person name="Ardell D.H."/>
            <person name="Arguello R."/>
            <person name="Artieri C.G."/>
            <person name="Barbash D.A."/>
            <person name="Barker D."/>
            <person name="Barsanti P."/>
            <person name="Batterham P."/>
            <person name="Batzoglou S."/>
            <person name="Begun D."/>
            <person name="Bhutkar A."/>
            <person name="Blanco E."/>
            <person name="Bosak S.A."/>
            <person name="Bradley R.K."/>
            <person name="Brand A.D."/>
            <person name="Brent M.R."/>
            <person name="Brooks A.N."/>
            <person name="Brown R.H."/>
            <person name="Butlin R.K."/>
            <person name="Caggese C."/>
            <person name="Calvi B.R."/>
            <person name="Bernardo de Carvalho A."/>
            <person name="Caspi A."/>
            <person name="Castrezana S."/>
            <person name="Celniker S.E."/>
            <person name="Chang J.L."/>
            <person name="Chapple C."/>
            <person name="Chatterji S."/>
            <person name="Chinwalla A."/>
            <person name="Civetta A."/>
            <person name="Clifton S.W."/>
            <person name="Comeron J.M."/>
            <person name="Costello J.C."/>
            <person name="Coyne J.A."/>
            <person name="Daub J."/>
            <person name="David R.G."/>
            <person name="Delcher A.L."/>
            <person name="Delehaunty K."/>
            <person name="Do C.B."/>
            <person name="Ebling H."/>
            <person name="Edwards K."/>
            <person name="Eickbush T."/>
            <person name="Evans J.D."/>
            <person name="Filipski A."/>
            <person name="Findeiss S."/>
            <person name="Freyhult E."/>
            <person name="Fulton L."/>
            <person name="Fulton R."/>
            <person name="Garcia A.C."/>
            <person name="Gardiner A."/>
            <person name="Garfield D.A."/>
            <person name="Garvin B.E."/>
            <person name="Gibson G."/>
            <person name="Gilbert D."/>
            <person name="Gnerre S."/>
            <person name="Godfrey J."/>
            <person name="Good R."/>
            <person name="Gotea V."/>
            <person name="Gravely B."/>
            <person name="Greenberg A.J."/>
            <person name="Griffiths-Jones S."/>
            <person name="Gross S."/>
            <person name="Guigo R."/>
            <person name="Gustafson E.A."/>
            <person name="Haerty W."/>
            <person name="Hahn M.W."/>
            <person name="Halligan D.L."/>
            <person name="Halpern A.L."/>
            <person name="Halter G.M."/>
            <person name="Han M.V."/>
            <person name="Heger A."/>
            <person name="Hillier L."/>
            <person name="Hinrichs A.S."/>
            <person name="Holmes I."/>
            <person name="Hoskins R.A."/>
            <person name="Hubisz M.J."/>
            <person name="Hultmark D."/>
            <person name="Huntley M.A."/>
            <person name="Jaffe D.B."/>
            <person name="Jagadeeshan S."/>
            <person name="Jeck W.R."/>
            <person name="Johnson J."/>
            <person name="Jones C.D."/>
            <person name="Jordan W.C."/>
            <person name="Karpen G.H."/>
            <person name="Kataoka E."/>
            <person name="Keightley P.D."/>
            <person name="Kheradpour P."/>
            <person name="Kirkness E.F."/>
            <person name="Koerich L.B."/>
            <person name="Kristiansen K."/>
            <person name="Kudrna D."/>
            <person name="Kulathinal R.J."/>
            <person name="Kumar S."/>
            <person name="Kwok R."/>
            <person name="Lander E."/>
            <person name="Langley C.H."/>
            <person name="Lapoint R."/>
            <person name="Lazzaro B.P."/>
            <person name="Lee S.J."/>
            <person name="Levesque L."/>
            <person name="Li R."/>
            <person name="Lin C.F."/>
            <person name="Lin M.F."/>
            <person name="Lindblad-Toh K."/>
            <person name="Llopart A."/>
            <person name="Long M."/>
            <person name="Low L."/>
            <person name="Lozovsky E."/>
            <person name="Lu J."/>
            <person name="Luo M."/>
            <person name="Machado C.A."/>
            <person name="Makalowski W."/>
            <person name="Marzo M."/>
            <person name="Matsuda M."/>
            <person name="Matzkin L."/>
            <person name="McAllister B."/>
            <person name="McBride C.S."/>
            <person name="McKernan B."/>
            <person name="McKernan K."/>
            <person name="Mendez-Lago M."/>
            <person name="Minx P."/>
            <person name="Mollenhauer M.U."/>
            <person name="Montooth K."/>
            <person name="Mount S.M."/>
            <person name="Mu X."/>
            <person name="Myers E."/>
            <person name="Negre B."/>
            <person name="Newfeld S."/>
            <person name="Nielsen R."/>
            <person name="Noor M.A."/>
            <person name="O'Grady P."/>
            <person name="Pachter L."/>
            <person name="Papaceit M."/>
            <person name="Parisi M.J."/>
            <person name="Parisi M."/>
            <person name="Parts L."/>
            <person name="Pedersen J.S."/>
            <person name="Pesole G."/>
            <person name="Phillippy A.M."/>
            <person name="Ponting C.P."/>
            <person name="Pop M."/>
            <person name="Porcelli D."/>
            <person name="Powell J.R."/>
            <person name="Prohaska S."/>
            <person name="Pruitt K."/>
            <person name="Puig M."/>
            <person name="Quesneville H."/>
            <person name="Ram K.R."/>
            <person name="Rand D."/>
            <person name="Rasmussen M.D."/>
            <person name="Reed L.K."/>
            <person name="Reenan R."/>
            <person name="Reily A."/>
            <person name="Remington K.A."/>
            <person name="Rieger T.T."/>
            <person name="Ritchie M.G."/>
            <person name="Robin C."/>
            <person name="Rogers Y.H."/>
            <person name="Rohde C."/>
            <person name="Rozas J."/>
            <person name="Rubenfield M.J."/>
            <person name="Ruiz A."/>
            <person name="Russo S."/>
            <person name="Salzberg S.L."/>
            <person name="Sanchez-Gracia A."/>
            <person name="Saranga D.J."/>
            <person name="Sato H."/>
            <person name="Schaeffer S.W."/>
            <person name="Schatz M.C."/>
            <person name="Schlenke T."/>
            <person name="Schwartz R."/>
            <person name="Segarra C."/>
            <person name="Singh R.S."/>
            <person name="Sirot L."/>
            <person name="Sirota M."/>
            <person name="Sisneros N.B."/>
            <person name="Smith C.D."/>
            <person name="Smith T.F."/>
            <person name="Spieth J."/>
            <person name="Stage D.E."/>
            <person name="Stark A."/>
            <person name="Stephan W."/>
            <person name="Strausberg R.L."/>
            <person name="Strempel S."/>
            <person name="Sturgill D."/>
            <person name="Sutton G."/>
            <person name="Sutton G.G."/>
            <person name="Tao W."/>
            <person name="Teichmann S."/>
            <person name="Tobari Y.N."/>
            <person name="Tomimura Y."/>
            <person name="Tsolas J.M."/>
            <person name="Valente V.L."/>
            <person name="Venter E."/>
            <person name="Venter J.C."/>
            <person name="Vicario S."/>
            <person name="Vieira F.G."/>
            <person name="Vilella A.J."/>
            <person name="Villasante A."/>
            <person name="Walenz B."/>
            <person name="Wang J."/>
            <person name="Wasserman M."/>
            <person name="Watts T."/>
            <person name="Wilson D."/>
            <person name="Wilson R.K."/>
            <person name="Wing R.A."/>
            <person name="Wolfner M.F."/>
            <person name="Wong A."/>
            <person name="Wong G.K."/>
            <person name="Wu C.I."/>
            <person name="Wu G."/>
            <person name="Yamamoto D."/>
            <person name="Yang H.P."/>
            <person name="Yang S.P."/>
            <person name="Yorke J.A."/>
            <person name="Yoshida K."/>
            <person name="Zdobnov E."/>
            <person name="Zhang P."/>
            <person name="Zhang Y."/>
            <person name="Zimin A.V."/>
            <person name="Baldwin J."/>
            <person name="Abdouelleil A."/>
            <person name="Abdulkadir J."/>
            <person name="Abebe A."/>
            <person name="Abera B."/>
            <person name="Abreu J."/>
            <person name="Acer S.C."/>
            <person name="Aftuck L."/>
            <person name="Alexander A."/>
            <person name="An P."/>
            <person name="Anderson E."/>
            <person name="Anderson S."/>
            <person name="Arachi H."/>
            <person name="Azer M."/>
            <person name="Bachantsang P."/>
            <person name="Barry A."/>
            <person name="Bayul T."/>
            <person name="Berlin A."/>
            <person name="Bessette D."/>
            <person name="Bloom T."/>
            <person name="Blye J."/>
            <person name="Boguslavskiy L."/>
            <person name="Bonnet C."/>
            <person name="Boukhgalter B."/>
            <person name="Bourzgui I."/>
            <person name="Brown A."/>
            <person name="Cahill P."/>
            <person name="Channer S."/>
            <person name="Cheshatsang Y."/>
            <person name="Chuda L."/>
            <person name="Citroen M."/>
            <person name="Collymore A."/>
            <person name="Cooke P."/>
            <person name="Costello M."/>
            <person name="D'Aco K."/>
            <person name="Daza R."/>
            <person name="De Haan G."/>
            <person name="DeGray S."/>
            <person name="DeMaso C."/>
            <person name="Dhargay N."/>
            <person name="Dooley K."/>
            <person name="Dooley E."/>
            <person name="Doricent M."/>
            <person name="Dorje P."/>
            <person name="Dorjee K."/>
            <person name="Dupes A."/>
            <person name="Elong R."/>
            <person name="Falk J."/>
            <person name="Farina A."/>
            <person name="Faro S."/>
            <person name="Ferguson D."/>
            <person name="Fisher S."/>
            <person name="Foley C.D."/>
            <person name="Franke A."/>
            <person name="Friedrich D."/>
            <person name="Gadbois L."/>
            <person name="Gearin G."/>
            <person name="Gearin C.R."/>
            <person name="Giannoukos G."/>
            <person name="Goode T."/>
            <person name="Graham J."/>
            <person name="Grandbois E."/>
            <person name="Grewal S."/>
            <person name="Gyaltsen K."/>
            <person name="Hafez N."/>
            <person name="Hagos B."/>
            <person name="Hall J."/>
            <person name="Henson C."/>
            <person name="Hollinger A."/>
            <person name="Honan T."/>
            <person name="Huard M.D."/>
            <person name="Hughes L."/>
            <person name="Hurhula B."/>
            <person name="Husby M.E."/>
            <person name="Kamat A."/>
            <person name="Kanga B."/>
            <person name="Kashin S."/>
            <person name="Khazanovich D."/>
            <person name="Kisner P."/>
            <person name="Lance K."/>
            <person name="Lara M."/>
            <person name="Lee W."/>
            <person name="Lennon N."/>
            <person name="Letendre F."/>
            <person name="LeVine R."/>
            <person name="Lipovsky A."/>
            <person name="Liu X."/>
            <person name="Liu J."/>
            <person name="Liu S."/>
            <person name="Lokyitsang T."/>
            <person name="Lokyitsang Y."/>
            <person name="Lubonja R."/>
            <person name="Lui A."/>
            <person name="MacDonald P."/>
            <person name="Magnisalis V."/>
            <person name="Maru K."/>
            <person name="Matthews C."/>
            <person name="McCusker W."/>
            <person name="McDonough S."/>
            <person name="Mehta T."/>
            <person name="Meldrim J."/>
            <person name="Meneus L."/>
            <person name="Mihai O."/>
            <person name="Mihalev A."/>
            <person name="Mihova T."/>
            <person name="Mittelman R."/>
            <person name="Mlenga V."/>
            <person name="Montmayeur A."/>
            <person name="Mulrain L."/>
            <person name="Navidi A."/>
            <person name="Naylor J."/>
            <person name="Negash T."/>
            <person name="Nguyen T."/>
            <person name="Nguyen N."/>
            <person name="Nicol R."/>
            <person name="Norbu C."/>
            <person name="Norbu N."/>
            <person name="Novod N."/>
            <person name="O'Neill B."/>
            <person name="Osman S."/>
            <person name="Markiewicz E."/>
            <person name="Oyono O.L."/>
            <person name="Patti C."/>
            <person name="Phunkhang P."/>
            <person name="Pierre F."/>
            <person name="Priest M."/>
            <person name="Raghuraman S."/>
            <person name="Rege F."/>
            <person name="Reyes R."/>
            <person name="Rise C."/>
            <person name="Rogov P."/>
            <person name="Ross K."/>
            <person name="Ryan E."/>
            <person name="Settipalli S."/>
            <person name="Shea T."/>
            <person name="Sherpa N."/>
            <person name="Shi L."/>
            <person name="Shih D."/>
            <person name="Sparrow T."/>
            <person name="Spaulding J."/>
            <person name="Stalker J."/>
            <person name="Stange-Thomann N."/>
            <person name="Stavropoulos S."/>
            <person name="Stone C."/>
            <person name="Strader C."/>
            <person name="Tesfaye S."/>
            <person name="Thomson T."/>
            <person name="Thoulutsang Y."/>
            <person name="Thoulutsang D."/>
            <person name="Topham K."/>
            <person name="Topping I."/>
            <person name="Tsamla T."/>
            <person name="Vassiliev H."/>
            <person name="Vo A."/>
            <person name="Wangchuk T."/>
            <person name="Wangdi T."/>
            <person name="Weiand M."/>
            <person name="Wilkinson J."/>
            <person name="Wilson A."/>
            <person name="Yadav S."/>
            <person name="Young G."/>
            <person name="Yu Q."/>
            <person name="Zembek L."/>
            <person name="Zhong D."/>
            <person name="Zimmer A."/>
            <person name="Zwirko Z."/>
            <person name="Jaffe D.B."/>
            <person name="Alvarez P."/>
            <person name="Brockman W."/>
            <person name="Butler J."/>
            <person name="Chin C."/>
            <person name="Gnerre S."/>
            <person name="Grabherr M."/>
            <person name="Kleber M."/>
            <person name="Mauceli E."/>
            <person name="MacCallum I."/>
        </authorList>
    </citation>
    <scope>NUCLEOTIDE SEQUENCE [LARGE SCALE GENOMIC DNA]</scope>
    <source>
        <strain evidence="4">Tucson 15287-2541.00</strain>
    </source>
</reference>
<name>B4K064_DROGR</name>
<dbReference type="eggNOG" id="ENOG502T73M">
    <property type="taxonomic scope" value="Eukaryota"/>
</dbReference>
<dbReference type="PhylomeDB" id="B4K064"/>
<keyword evidence="4" id="KW-1185">Reference proteome</keyword>
<feature type="compositionally biased region" description="Low complexity" evidence="1">
    <location>
        <begin position="216"/>
        <end position="243"/>
    </location>
</feature>
<dbReference type="AlphaFoldDB" id="B4K064"/>
<feature type="region of interest" description="Disordered" evidence="1">
    <location>
        <begin position="214"/>
        <end position="265"/>
    </location>
</feature>
<feature type="compositionally biased region" description="Low complexity" evidence="1">
    <location>
        <begin position="144"/>
        <end position="155"/>
    </location>
</feature>
<feature type="compositionally biased region" description="Low complexity" evidence="1">
    <location>
        <begin position="167"/>
        <end position="180"/>
    </location>
</feature>
<feature type="region of interest" description="Disordered" evidence="1">
    <location>
        <begin position="144"/>
        <end position="180"/>
    </location>
</feature>
<accession>B4K064</accession>
<dbReference type="Proteomes" id="UP000001070">
    <property type="component" value="Unassembled WGS sequence"/>
</dbReference>
<evidence type="ECO:0000256" key="2">
    <source>
        <dbReference type="SAM" id="SignalP"/>
    </source>
</evidence>
<dbReference type="HOGENOM" id="CLU_928342_0_0_1"/>
<evidence type="ECO:0000256" key="1">
    <source>
        <dbReference type="SAM" id="MobiDB-lite"/>
    </source>
</evidence>
<organism evidence="4">
    <name type="scientific">Drosophila grimshawi</name>
    <name type="common">Hawaiian fruit fly</name>
    <name type="synonym">Idiomyia grimshawi</name>
    <dbReference type="NCBI Taxonomy" id="7222"/>
    <lineage>
        <taxon>Eukaryota</taxon>
        <taxon>Metazoa</taxon>
        <taxon>Ecdysozoa</taxon>
        <taxon>Arthropoda</taxon>
        <taxon>Hexapoda</taxon>
        <taxon>Insecta</taxon>
        <taxon>Pterygota</taxon>
        <taxon>Neoptera</taxon>
        <taxon>Endopterygota</taxon>
        <taxon>Diptera</taxon>
        <taxon>Brachycera</taxon>
        <taxon>Muscomorpha</taxon>
        <taxon>Ephydroidea</taxon>
        <taxon>Drosophilidae</taxon>
        <taxon>Drosophila</taxon>
        <taxon>Hawaiian Drosophila</taxon>
    </lineage>
</organism>
<dbReference type="EMBL" id="CH916392">
    <property type="protein sequence ID" value="EDV98695.1"/>
    <property type="molecule type" value="Genomic_DNA"/>
</dbReference>
<sequence length="300" mass="33473">MKLTWMQCRLLLLELVQPQSLEDLLKDSDADVDFVDMEETVTPSASTSNEVTHDEDPNLSTAAEISNAPNFDSVEVRPTRPSKPPQLIAEGITNVRVAKEQKLLAQSRRPAEDLKKSRPRSPAPIRRENFSYADAARLQTAPQAPQALQQLGQQQQRHRQQQDHTEQQTQQQHCQQPQQQQQQLSSVQQVIPQVPEQQHKRKLDVTKFAKCLGIQSTPSNNRNTRSNTSSSNARSSNTNSISTYSKNGSTNHDINNNTSSHSASNISRPLCNNFSKCSSLICTMSTPSLFLTGLCRNSTS</sequence>
<dbReference type="InParanoid" id="B4K064"/>
<protein>
    <submittedName>
        <fullName evidence="3">GH22469</fullName>
    </submittedName>
</protein>
<evidence type="ECO:0000313" key="4">
    <source>
        <dbReference type="Proteomes" id="UP000001070"/>
    </source>
</evidence>
<feature type="signal peptide" evidence="2">
    <location>
        <begin position="1"/>
        <end position="18"/>
    </location>
</feature>
<keyword evidence="2" id="KW-0732">Signal</keyword>
<feature type="region of interest" description="Disordered" evidence="1">
    <location>
        <begin position="62"/>
        <end position="127"/>
    </location>
</feature>
<feature type="compositionally biased region" description="Polar residues" evidence="1">
    <location>
        <begin position="244"/>
        <end position="265"/>
    </location>
</feature>